<dbReference type="InterPro" id="IPR057651">
    <property type="entry name" value="Ig_TPPC8_C"/>
</dbReference>
<reference evidence="4" key="1">
    <citation type="journal article" date="2020" name="Fungal Divers.">
        <title>Resolving the Mortierellaceae phylogeny through synthesis of multi-gene phylogenetics and phylogenomics.</title>
        <authorList>
            <person name="Vandepol N."/>
            <person name="Liber J."/>
            <person name="Desiro A."/>
            <person name="Na H."/>
            <person name="Kennedy M."/>
            <person name="Barry K."/>
            <person name="Grigoriev I.V."/>
            <person name="Miller A.N."/>
            <person name="O'Donnell K."/>
            <person name="Stajich J.E."/>
            <person name="Bonito G."/>
        </authorList>
    </citation>
    <scope>NUCLEOTIDE SEQUENCE</scope>
    <source>
        <strain evidence="4">NVP1</strain>
    </source>
</reference>
<keyword evidence="5" id="KW-1185">Reference proteome</keyword>
<organism evidence="4 5">
    <name type="scientific">Podila minutissima</name>
    <dbReference type="NCBI Taxonomy" id="64525"/>
    <lineage>
        <taxon>Eukaryota</taxon>
        <taxon>Fungi</taxon>
        <taxon>Fungi incertae sedis</taxon>
        <taxon>Mucoromycota</taxon>
        <taxon>Mortierellomycotina</taxon>
        <taxon>Mortierellomycetes</taxon>
        <taxon>Mortierellales</taxon>
        <taxon>Mortierellaceae</taxon>
        <taxon>Podila</taxon>
    </lineage>
</organism>
<proteinExistence type="predicted"/>
<evidence type="ECO:0000313" key="5">
    <source>
        <dbReference type="Proteomes" id="UP000696485"/>
    </source>
</evidence>
<protein>
    <submittedName>
        <fullName evidence="4">Trafficking protein particle complex 8</fullName>
    </submittedName>
</protein>
<dbReference type="Pfam" id="PF24544">
    <property type="entry name" value="Ig_TPPC8_2nd"/>
    <property type="match status" value="1"/>
</dbReference>
<gene>
    <name evidence="4" type="primary">TRAPPC8</name>
    <name evidence="4" type="ORF">BG006_000205</name>
</gene>
<feature type="domain" description="TPPC8 C-terminal Ig-like" evidence="1">
    <location>
        <begin position="1294"/>
        <end position="1418"/>
    </location>
</feature>
<dbReference type="Pfam" id="PF24542">
    <property type="entry name" value="Ig_TPPC8_C"/>
    <property type="match status" value="1"/>
</dbReference>
<evidence type="ECO:0000313" key="4">
    <source>
        <dbReference type="EMBL" id="KAF9324819.1"/>
    </source>
</evidence>
<feature type="domain" description="TPPC8 second Ig-like" evidence="2">
    <location>
        <begin position="914"/>
        <end position="1031"/>
    </location>
</feature>
<dbReference type="InterPro" id="IPR058538">
    <property type="entry name" value="Ig_TPPC8_2nd"/>
</dbReference>
<name>A0A9P5SBP4_9FUNG</name>
<dbReference type="GO" id="GO:1990072">
    <property type="term" value="C:TRAPPIII protein complex"/>
    <property type="evidence" value="ECO:0007669"/>
    <property type="project" value="TreeGrafter"/>
</dbReference>
<dbReference type="InterPro" id="IPR058541">
    <property type="entry name" value="Ig_TPPC8_1st"/>
</dbReference>
<dbReference type="PANTHER" id="PTHR12975:SF6">
    <property type="entry name" value="TRAFFICKING PROTEIN PARTICLE COMPLEX SUBUNIT 8"/>
    <property type="match status" value="1"/>
</dbReference>
<dbReference type="Proteomes" id="UP000696485">
    <property type="component" value="Unassembled WGS sequence"/>
</dbReference>
<dbReference type="Pfam" id="PF12739">
    <property type="entry name" value="TRAPPC-Trs85"/>
    <property type="match status" value="1"/>
</dbReference>
<evidence type="ECO:0000259" key="1">
    <source>
        <dbReference type="Pfam" id="PF24542"/>
    </source>
</evidence>
<sequence>MASFQQRSREFSARELVTKVMSPRIAVVASQGANELCQANHLASVVDLFRPFGEHIEGRVTVHGSMGLPSAIDNFTLRFTEMDQLEEPDAKSSERWLSEIVRASAIDFEDRFQIKSAEQVTPDYLHAPPERVTPWYAKYRDVFFMTGGVSDHETFEHPVACVIAVSSLSPDPINEIHQLNNLSTPSIVFEKTFMDPTLLKYYVLIHDCTKGNLDNALETLDRMRRTFGLHCNILKINSIDPESAALPKERNAHIWARSVAQSKILAMGHAAKDPATARNSLSSITSTGASGTLADLTSQRSSMSSPVYSTGSNSPIFAQNPVFAQLGNDEEDGTFDQEPMALPPSGNQSLNLDLLLRPEVPREPYGCCMSNEDVNAIISVLREMLAQSIIPYMERNINHWNEQVAASRKGIAGRFRRYFGTGSKGPAAAQQSPMTGPNGGVIYPHAAPEAQMRKLADWAFMLRDYKFASSVYETAKKDYASDKAWKYYGGAQEMIGLCQLMAPQQLGAKNDVDHYIESAVNSYIHKAKSPFFGSRATLLAFELFKQRNMYRESPVTLTRMTAEVSDLRNGLFLEQAAHCYLKLPRPSVRKYAFHMIMAGHRFNKADQKEHAYRCYMAASLVYDGKGWGLADDHISCALGRQSYQLGKSEEVLDHYKKLLRESRQSPQQQAVYMKEFLSVYRDYTNKIEADPLRETFPDFPLPVVLGSTARIVLSTSQATNEHNDAWAELEGNALAASNASGQRTISAVGEHVLATVNVKNPLQIPVILTDVILGCEHSTSTTMFTVPVDAAEGAHLALYDQQSPEFQGKVSFAAFDCDRIDRIILEPGQIRTLTFEILPKQEGQIKVMGLHCNVEGQVHAYKDIVKRGKRLNKTKEQMMAIMYDEDKSLDILVAPEMPLLDVQFHSSPEMLLSGEVCELSLEINNRGKKGLKNLHVRMSHPTFFCIGEKKDQGDLGLYNKSEGSSATETIEVDNSLQLTTSQRILDQILSPGESICVPTWLRGEKIGKHNFLFVFSYESEQDGTAMGTRTLRHTISAQVLPSLKINAFTRPSTKGLNEFILGIETENLQTVPNFEFLQISSMSASWIIEAVEKSDESEEYRSIAPRQTVFTYYRIKKSDQATVPALTPERFMAKALEKLVIGQEKLKDVPPSLDLQLCHLSTTDSHINSTSPVLKYFSRTSRLGWRQVSLGAQFSSIPATVDRRNLFSVYGSNDIDLALFWNIPKMNRRGHHYITGINLGVQQNPFQPLDPADELEEGSEETARRALYEQTMRDQAALVQALTMNPHFRDESPVKISMRSEDSIQHPFSTKHLCNTPVRVVIKNCSWNKHIAYTLEMLSSKDPMVPQRVAGASGVSPNDSTQIQDSTNPHTNAHPFFWSGPTFSTGYLEPLAEVEIVLLACFTQPGMYDINRWRLAVQVVKSQRKRKNAAESKKQIKVEDGDGFEDVNLDGGSASSAAAAPQGIGKGFMQMPNLAHYIQVSSS</sequence>
<comment type="caution">
    <text evidence="4">The sequence shown here is derived from an EMBL/GenBank/DDBJ whole genome shotgun (WGS) entry which is preliminary data.</text>
</comment>
<dbReference type="PANTHER" id="PTHR12975">
    <property type="entry name" value="TRANSPORT PROTEIN TRAPP"/>
    <property type="match status" value="1"/>
</dbReference>
<feature type="domain" description="TPPC8 first Ig-like" evidence="3">
    <location>
        <begin position="744"/>
        <end position="912"/>
    </location>
</feature>
<evidence type="ECO:0000259" key="2">
    <source>
        <dbReference type="Pfam" id="PF24544"/>
    </source>
</evidence>
<dbReference type="EMBL" id="JAAAUY010001023">
    <property type="protein sequence ID" value="KAF9324819.1"/>
    <property type="molecule type" value="Genomic_DNA"/>
</dbReference>
<dbReference type="Pfam" id="PF24545">
    <property type="entry name" value="Ig_TPPC8_1st"/>
    <property type="match status" value="1"/>
</dbReference>
<dbReference type="InterPro" id="IPR024420">
    <property type="entry name" value="TRAPP_III_complex_Trs85"/>
</dbReference>
<accession>A0A9P5SBP4</accession>
<evidence type="ECO:0000259" key="3">
    <source>
        <dbReference type="Pfam" id="PF24545"/>
    </source>
</evidence>